<evidence type="ECO:0000313" key="3">
    <source>
        <dbReference type="Proteomes" id="UP000247591"/>
    </source>
</evidence>
<accession>A0A318RMK0</accession>
<reference evidence="2 3" key="1">
    <citation type="submission" date="2018-06" db="EMBL/GenBank/DDBJ databases">
        <title>Genomic Encyclopedia of Type Strains, Phase IV (KMG-IV): sequencing the most valuable type-strain genomes for metagenomic binning, comparative biology and taxonomic classification.</title>
        <authorList>
            <person name="Goeker M."/>
        </authorList>
    </citation>
    <scope>NUCLEOTIDE SEQUENCE [LARGE SCALE GENOMIC DNA]</scope>
    <source>
        <strain evidence="2 3">DSM 45521</strain>
    </source>
</reference>
<evidence type="ECO:0000259" key="1">
    <source>
        <dbReference type="Pfam" id="PF13625"/>
    </source>
</evidence>
<feature type="domain" description="Helicase XPB/Ssl2 N-terminal" evidence="1">
    <location>
        <begin position="547"/>
        <end position="668"/>
    </location>
</feature>
<keyword evidence="2" id="KW-0378">Hydrolase</keyword>
<dbReference type="GO" id="GO:0004386">
    <property type="term" value="F:helicase activity"/>
    <property type="evidence" value="ECO:0007669"/>
    <property type="project" value="UniProtKB-KW"/>
</dbReference>
<proteinExistence type="predicted"/>
<gene>
    <name evidence="2" type="ORF">DFR67_106248</name>
</gene>
<organism evidence="2 3">
    <name type="scientific">Williamsia limnetica</name>
    <dbReference type="NCBI Taxonomy" id="882452"/>
    <lineage>
        <taxon>Bacteria</taxon>
        <taxon>Bacillati</taxon>
        <taxon>Actinomycetota</taxon>
        <taxon>Actinomycetes</taxon>
        <taxon>Mycobacteriales</taxon>
        <taxon>Nocardiaceae</taxon>
        <taxon>Williamsia</taxon>
    </lineage>
</organism>
<evidence type="ECO:0000313" key="2">
    <source>
        <dbReference type="EMBL" id="PYE17545.1"/>
    </source>
</evidence>
<keyword evidence="3" id="KW-1185">Reference proteome</keyword>
<keyword evidence="2" id="KW-0347">Helicase</keyword>
<dbReference type="PROSITE" id="PS52050">
    <property type="entry name" value="WYL"/>
    <property type="match status" value="1"/>
</dbReference>
<sequence length="833" mass="88344">MDVREILDRERELHITERRQRAGHVGRELTDGVLALGNYRPAIVDVLLLFSHGRHSAMDQRHIIGWMKTEAPTSLADDLAGRDDDQLLDLMQSRPDLASPPPPGVAVLAQRALSAASVNRSGEELDLLAVAVLETVSALGPSPVSTAAIVDALSGRAEPADIGARIDSLIDLALLWGPPEALVAGPHLAAAWPWRSRLATAAINSLTLEEIREKIAALPERERELLGTLASGPGLGRTRDAALGPETDRPVPRLVHQDLLVVVDEQTVELPVVVGQLIRGEDPSEPAELRPPELTGAGGRKIALSEIDAAAAGEALEFLRHAGDTLDSLGVQPAAVLRAGGMGVREIRRLAKVVGVDEKRIGLVLETLAELRLIDSGFPVPDTSDGVEPSWAPTSSTDSWIHQAAERRWFSVASAWLNLQRRPWQIGDRTPDGTPIGALVGEMAEGAARAERLLVLEALGAAKAGADVTPVSVARFIAWRHPRWVRRMPRTTITETLAEAQALGLVAHGALTSAGRQLTTAGAADEVEKHTVAAMARSIPPSIDFFLAQADQTVTAPGPLTPELAADLALVADLESGGAASVYRVSESSVRRALDAGRTGTELVTFFTAHSKTPVPQSITYLIDDVARKHGQLRVGVATSFIRCEDAAILASVLRSPVAEQLSLRALAPTVAVSTDPLIEVLEALRAAGFAPAGEDTTGELVDLRTRGARLPTPRERRTPRTSALVPPTRERLATVVTHMRSQDAANAAVATRIGAGGSAVTGGGTPAAALLQTALNTSRTVRLGYVNAQGFASKHIVAPRMIGAGLLVAIEPDSEEEHRFSLHRITTVEIVD</sequence>
<dbReference type="EMBL" id="QJSP01000006">
    <property type="protein sequence ID" value="PYE17545.1"/>
    <property type="molecule type" value="Genomic_DNA"/>
</dbReference>
<name>A0A318RMK0_WILLI</name>
<dbReference type="InterPro" id="IPR032830">
    <property type="entry name" value="XPB/Ssl2_N"/>
</dbReference>
<dbReference type="AlphaFoldDB" id="A0A318RMK0"/>
<comment type="caution">
    <text evidence="2">The sequence shown here is derived from an EMBL/GenBank/DDBJ whole genome shotgun (WGS) entry which is preliminary data.</text>
</comment>
<protein>
    <submittedName>
        <fullName evidence="2">XPB/Ssl2-like helicase family protein</fullName>
    </submittedName>
</protein>
<dbReference type="Proteomes" id="UP000247591">
    <property type="component" value="Unassembled WGS sequence"/>
</dbReference>
<keyword evidence="2" id="KW-0547">Nucleotide-binding</keyword>
<keyword evidence="2" id="KW-0067">ATP-binding</keyword>
<dbReference type="Pfam" id="PF13625">
    <property type="entry name" value="Helicase_C_3"/>
    <property type="match status" value="1"/>
</dbReference>